<organism evidence="2 3">
    <name type="scientific">Actinokineospora xionganensis</name>
    <dbReference type="NCBI Taxonomy" id="2684470"/>
    <lineage>
        <taxon>Bacteria</taxon>
        <taxon>Bacillati</taxon>
        <taxon>Actinomycetota</taxon>
        <taxon>Actinomycetes</taxon>
        <taxon>Pseudonocardiales</taxon>
        <taxon>Pseudonocardiaceae</taxon>
        <taxon>Actinokineospora</taxon>
    </lineage>
</organism>
<keyword evidence="3" id="KW-1185">Reference proteome</keyword>
<sequence>MTTVNITAQHSLPTTHKLAKTLVAAALALVAGGLATHLPAEQPVAAADAPGGQLLGGPDDWPWNVVKNTGQGSDS</sequence>
<feature type="compositionally biased region" description="Polar residues" evidence="1">
    <location>
        <begin position="66"/>
        <end position="75"/>
    </location>
</feature>
<reference evidence="2 3" key="1">
    <citation type="submission" date="2020-06" db="EMBL/GenBank/DDBJ databases">
        <title>Actinokineospora xiongansis sp. nov., isolated from soil of Baiyangdian.</title>
        <authorList>
            <person name="Zhang X."/>
        </authorList>
    </citation>
    <scope>NUCLEOTIDE SEQUENCE [LARGE SCALE GENOMIC DNA]</scope>
    <source>
        <strain evidence="2 3">HBU206404</strain>
    </source>
</reference>
<feature type="region of interest" description="Disordered" evidence="1">
    <location>
        <begin position="47"/>
        <end position="75"/>
    </location>
</feature>
<protein>
    <submittedName>
        <fullName evidence="2">Uncharacterized protein</fullName>
    </submittedName>
</protein>
<proteinExistence type="predicted"/>
<evidence type="ECO:0000313" key="2">
    <source>
        <dbReference type="EMBL" id="MBC6447480.1"/>
    </source>
</evidence>
<evidence type="ECO:0000313" key="3">
    <source>
        <dbReference type="Proteomes" id="UP000734823"/>
    </source>
</evidence>
<name>A0ABR7L467_9PSEU</name>
<comment type="caution">
    <text evidence="2">The sequence shown here is derived from an EMBL/GenBank/DDBJ whole genome shotgun (WGS) entry which is preliminary data.</text>
</comment>
<dbReference type="EMBL" id="JABVED010000004">
    <property type="protein sequence ID" value="MBC6447480.1"/>
    <property type="molecule type" value="Genomic_DNA"/>
</dbReference>
<gene>
    <name evidence="2" type="ORF">GPZ80_09895</name>
</gene>
<dbReference type="RefSeq" id="WP_187219994.1">
    <property type="nucleotide sequence ID" value="NZ_JABVED010000004.1"/>
</dbReference>
<accession>A0ABR7L467</accession>
<dbReference type="Proteomes" id="UP000734823">
    <property type="component" value="Unassembled WGS sequence"/>
</dbReference>
<evidence type="ECO:0000256" key="1">
    <source>
        <dbReference type="SAM" id="MobiDB-lite"/>
    </source>
</evidence>